<dbReference type="GO" id="GO:0008270">
    <property type="term" value="F:zinc ion binding"/>
    <property type="evidence" value="ECO:0007669"/>
    <property type="project" value="InterPro"/>
</dbReference>
<reference evidence="4 5" key="1">
    <citation type="submission" date="2015-06" db="EMBL/GenBank/DDBJ databases">
        <title>Talaromyces atroroseus IBT 11181 draft genome.</title>
        <authorList>
            <person name="Rasmussen K.B."/>
            <person name="Rasmussen S."/>
            <person name="Petersen B."/>
            <person name="Sicheritz-Ponten T."/>
            <person name="Mortensen U.H."/>
            <person name="Thrane U."/>
        </authorList>
    </citation>
    <scope>NUCLEOTIDE SEQUENCE [LARGE SCALE GENOMIC DNA]</scope>
    <source>
        <strain evidence="4 5">IBT 11181</strain>
    </source>
</reference>
<dbReference type="STRING" id="1441469.A0A225B139"/>
<dbReference type="GO" id="GO:0003677">
    <property type="term" value="F:DNA binding"/>
    <property type="evidence" value="ECO:0007669"/>
    <property type="project" value="InterPro"/>
</dbReference>
<dbReference type="GO" id="GO:0006351">
    <property type="term" value="P:DNA-templated transcription"/>
    <property type="evidence" value="ECO:0007669"/>
    <property type="project" value="InterPro"/>
</dbReference>
<accession>A0A225B139</accession>
<sequence>MLETPALSQASEMTPQTARTATGSSPRKTERSPDRDVREPLFILEMQSQGPLAKITKIGDKRGPRYSVYDLCHSETPQEALPLRTSSHLPNNTIHKPHEVELIRAEGGFETFSKEKTDSILDFYFRHVHFLLPVVDASFILNEYQNNGFQNINPLLMWSMFLAAANFVDDEALRNVGFSSRKAMKTAMYTRAKCLYDLDRGTDKLTLIQSVLLMSFWYTDPQDHTGAWYWVGIAISLAQSVGIHRDPHFINSIIPAQFHPLSRRIWWACVIRDRWLSLAKGRPMRVHDEDYDVFMPCAQDVADEIANIKSEIRTKFVPHHSDTLAEIWVYFVKTSIILGQVLRMHYRVKGLKPDTHDIEKIATDLDAYKQPELQPEATDELVLIHRYHWDIFYQSTIVILYRQYLINPAEIPVDAGALWLKAIQSRARAAASATNMILEKIMQIGALNYVKPMIITALIPTMQVHLSDCRANDPVQSGLASNKLHLCMIFLENISNTYWSAGVMFRLFERAQHILRNMKRRNEMHKTANLTSQRSSNLSFPGNLVGTRETRTASGLREPESLVPVAAPLIWLNEEDVQHGSMNLNAIDQLLNPEFSLPDDDYSALFPAVMFGKADQSHADHTIDTINLFDNA</sequence>
<evidence type="ECO:0000313" key="5">
    <source>
        <dbReference type="Proteomes" id="UP000214365"/>
    </source>
</evidence>
<dbReference type="Proteomes" id="UP000214365">
    <property type="component" value="Unassembled WGS sequence"/>
</dbReference>
<proteinExistence type="predicted"/>
<dbReference type="GeneID" id="31003449"/>
<dbReference type="InterPro" id="IPR007219">
    <property type="entry name" value="XnlR_reg_dom"/>
</dbReference>
<dbReference type="OrthoDB" id="4161332at2759"/>
<evidence type="ECO:0000259" key="3">
    <source>
        <dbReference type="SMART" id="SM00906"/>
    </source>
</evidence>
<dbReference type="EMBL" id="LFMY01000004">
    <property type="protein sequence ID" value="OKL60966.1"/>
    <property type="molecule type" value="Genomic_DNA"/>
</dbReference>
<gene>
    <name evidence="4" type="ORF">UA08_03694</name>
</gene>
<dbReference type="Pfam" id="PF04082">
    <property type="entry name" value="Fungal_trans"/>
    <property type="match status" value="1"/>
</dbReference>
<dbReference type="PANTHER" id="PTHR47425">
    <property type="entry name" value="FARB-RELATED"/>
    <property type="match status" value="1"/>
</dbReference>
<dbReference type="PANTHER" id="PTHR47425:SF3">
    <property type="entry name" value="ZN(II)2CYS6 TRANSCRIPTION FACTOR (EUROFUNG)"/>
    <property type="match status" value="1"/>
</dbReference>
<dbReference type="CDD" id="cd12148">
    <property type="entry name" value="fungal_TF_MHR"/>
    <property type="match status" value="1"/>
</dbReference>
<dbReference type="AlphaFoldDB" id="A0A225B139"/>
<dbReference type="InterPro" id="IPR052761">
    <property type="entry name" value="Fungal_Detox/Toxin_TFs"/>
</dbReference>
<name>A0A225B139_TALAT</name>
<feature type="compositionally biased region" description="Basic and acidic residues" evidence="2">
    <location>
        <begin position="27"/>
        <end position="39"/>
    </location>
</feature>
<feature type="region of interest" description="Disordered" evidence="2">
    <location>
        <begin position="1"/>
        <end position="40"/>
    </location>
</feature>
<feature type="compositionally biased region" description="Polar residues" evidence="2">
    <location>
        <begin position="1"/>
        <end position="26"/>
    </location>
</feature>
<keyword evidence="1" id="KW-0539">Nucleus</keyword>
<organism evidence="4 5">
    <name type="scientific">Talaromyces atroroseus</name>
    <dbReference type="NCBI Taxonomy" id="1441469"/>
    <lineage>
        <taxon>Eukaryota</taxon>
        <taxon>Fungi</taxon>
        <taxon>Dikarya</taxon>
        <taxon>Ascomycota</taxon>
        <taxon>Pezizomycotina</taxon>
        <taxon>Eurotiomycetes</taxon>
        <taxon>Eurotiomycetidae</taxon>
        <taxon>Eurotiales</taxon>
        <taxon>Trichocomaceae</taxon>
        <taxon>Talaromyces</taxon>
        <taxon>Talaromyces sect. Trachyspermi</taxon>
    </lineage>
</organism>
<evidence type="ECO:0000256" key="1">
    <source>
        <dbReference type="ARBA" id="ARBA00023242"/>
    </source>
</evidence>
<evidence type="ECO:0000313" key="4">
    <source>
        <dbReference type="EMBL" id="OKL60966.1"/>
    </source>
</evidence>
<feature type="domain" description="Xylanolytic transcriptional activator regulatory" evidence="3">
    <location>
        <begin position="227"/>
        <end position="302"/>
    </location>
</feature>
<comment type="caution">
    <text evidence="4">The sequence shown here is derived from an EMBL/GenBank/DDBJ whole genome shotgun (WGS) entry which is preliminary data.</text>
</comment>
<evidence type="ECO:0000256" key="2">
    <source>
        <dbReference type="SAM" id="MobiDB-lite"/>
    </source>
</evidence>
<dbReference type="RefSeq" id="XP_020121087.1">
    <property type="nucleotide sequence ID" value="XM_020266023.1"/>
</dbReference>
<protein>
    <recommendedName>
        <fullName evidence="3">Xylanolytic transcriptional activator regulatory domain-containing protein</fullName>
    </recommendedName>
</protein>
<dbReference type="SMART" id="SM00906">
    <property type="entry name" value="Fungal_trans"/>
    <property type="match status" value="1"/>
</dbReference>
<keyword evidence="5" id="KW-1185">Reference proteome</keyword>